<gene>
    <name evidence="3" type="ORF">F2P81_013143</name>
</gene>
<evidence type="ECO:0000256" key="1">
    <source>
        <dbReference type="SAM" id="MobiDB-lite"/>
    </source>
</evidence>
<evidence type="ECO:0000313" key="4">
    <source>
        <dbReference type="Proteomes" id="UP000438429"/>
    </source>
</evidence>
<keyword evidence="2" id="KW-0732">Signal</keyword>
<organism evidence="3 4">
    <name type="scientific">Scophthalmus maximus</name>
    <name type="common">Turbot</name>
    <name type="synonym">Psetta maxima</name>
    <dbReference type="NCBI Taxonomy" id="52904"/>
    <lineage>
        <taxon>Eukaryota</taxon>
        <taxon>Metazoa</taxon>
        <taxon>Chordata</taxon>
        <taxon>Craniata</taxon>
        <taxon>Vertebrata</taxon>
        <taxon>Euteleostomi</taxon>
        <taxon>Actinopterygii</taxon>
        <taxon>Neopterygii</taxon>
        <taxon>Teleostei</taxon>
        <taxon>Neoteleostei</taxon>
        <taxon>Acanthomorphata</taxon>
        <taxon>Carangaria</taxon>
        <taxon>Pleuronectiformes</taxon>
        <taxon>Pleuronectoidei</taxon>
        <taxon>Scophthalmidae</taxon>
        <taxon>Scophthalmus</taxon>
    </lineage>
</organism>
<dbReference type="Proteomes" id="UP000438429">
    <property type="component" value="Unassembled WGS sequence"/>
</dbReference>
<reference evidence="3 4" key="1">
    <citation type="submission" date="2019-06" db="EMBL/GenBank/DDBJ databases">
        <title>Draft genomes of female and male turbot (Scophthalmus maximus).</title>
        <authorList>
            <person name="Xu H."/>
            <person name="Xu X.-W."/>
            <person name="Shao C."/>
            <person name="Chen S."/>
        </authorList>
    </citation>
    <scope>NUCLEOTIDE SEQUENCE [LARGE SCALE GENOMIC DNA]</scope>
    <source>
        <strain evidence="3">Ysfricsl-2016a</strain>
        <tissue evidence="3">Blood</tissue>
    </source>
</reference>
<protein>
    <submittedName>
        <fullName evidence="3">Uncharacterized protein</fullName>
    </submittedName>
</protein>
<feature type="signal peptide" evidence="2">
    <location>
        <begin position="1"/>
        <end position="22"/>
    </location>
</feature>
<comment type="caution">
    <text evidence="3">The sequence shown here is derived from an EMBL/GenBank/DDBJ whole genome shotgun (WGS) entry which is preliminary data.</text>
</comment>
<dbReference type="AlphaFoldDB" id="A0A6A4SS22"/>
<feature type="region of interest" description="Disordered" evidence="1">
    <location>
        <begin position="229"/>
        <end position="259"/>
    </location>
</feature>
<proteinExistence type="predicted"/>
<feature type="chain" id="PRO_5025332501" evidence="2">
    <location>
        <begin position="23"/>
        <end position="368"/>
    </location>
</feature>
<dbReference type="EMBL" id="VEVO01000011">
    <property type="protein sequence ID" value="KAF0035385.1"/>
    <property type="molecule type" value="Genomic_DNA"/>
</dbReference>
<accession>A0A6A4SS22</accession>
<evidence type="ECO:0000256" key="2">
    <source>
        <dbReference type="SAM" id="SignalP"/>
    </source>
</evidence>
<sequence>MGLARRIATMLVIVFLISLQHSSFDILQSSRFPLRSNAKYWLRTIPNSESMYTTYSANVDTVNAPFEDMQSHFDENKFVERTLEKHIRQCLELDKASTDTLKASLRTTYGINRRSRLVDFPAFDLIKQTPQDIMHVIFEGVAPMELTSIGVKGACGDISIAVASDVELRLWLKLDQTDGVIGTCTINQTHRANPSLDRILAHVDAVHHIGHALHLCLLLWPERLLPQTEEEEKGASGGRGGVKYEYKPSNSYDEPSRKTNKSTVFYNSASTGDATNTFFHLRALFVCIYLYQHMVDEFLKISPFNSVPSQGWSSTCAAEEHQMNTSSVTHIVAISEARRAEPCRVHSAAPPLCARFPPNSAEPVIGSS</sequence>
<name>A0A6A4SS22_SCOMX</name>
<evidence type="ECO:0000313" key="3">
    <source>
        <dbReference type="EMBL" id="KAF0035385.1"/>
    </source>
</evidence>